<accession>A0A345HBI7</accession>
<evidence type="ECO:0000313" key="1">
    <source>
        <dbReference type="EMBL" id="AXG73947.1"/>
    </source>
</evidence>
<dbReference type="RefSeq" id="WP_114677706.1">
    <property type="nucleotide sequence ID" value="NZ_CP031188.1"/>
</dbReference>
<proteinExistence type="predicted"/>
<dbReference type="EMBL" id="CP031188">
    <property type="protein sequence ID" value="AXG73947.1"/>
    <property type="molecule type" value="Genomic_DNA"/>
</dbReference>
<gene>
    <name evidence="1" type="ORF">DVK85_06690</name>
</gene>
<dbReference type="AlphaFoldDB" id="A0A345HBI7"/>
<protein>
    <submittedName>
        <fullName evidence="1">Uncharacterized protein</fullName>
    </submittedName>
</protein>
<name>A0A345HBI7_9FLAO</name>
<dbReference type="KEGG" id="fat:DVK85_06690"/>
<evidence type="ECO:0000313" key="2">
    <source>
        <dbReference type="Proteomes" id="UP000253951"/>
    </source>
</evidence>
<reference evidence="1 2" key="1">
    <citation type="submission" date="2018-07" db="EMBL/GenBank/DDBJ databases">
        <title>Complete genome sequence of Flavobacterium arcticum type strain SM1502T.</title>
        <authorList>
            <person name="Li Y."/>
            <person name="Li D.-D."/>
        </authorList>
    </citation>
    <scope>NUCLEOTIDE SEQUENCE [LARGE SCALE GENOMIC DNA]</scope>
    <source>
        <strain evidence="1 2">SM1502</strain>
    </source>
</reference>
<organism evidence="1 2">
    <name type="scientific">Flavobacterium arcticum</name>
    <dbReference type="NCBI Taxonomy" id="1784713"/>
    <lineage>
        <taxon>Bacteria</taxon>
        <taxon>Pseudomonadati</taxon>
        <taxon>Bacteroidota</taxon>
        <taxon>Flavobacteriia</taxon>
        <taxon>Flavobacteriales</taxon>
        <taxon>Flavobacteriaceae</taxon>
        <taxon>Flavobacterium</taxon>
    </lineage>
</organism>
<dbReference type="OrthoDB" id="910810at2"/>
<sequence length="742" mass="84779">MSLLLYINGQLVDLDPKQIIAQTKQINDLSNLQNRQTNYTNKFKLPKTATNLKILDFLTVPGNNSNVPYQKNECSLYSDTGECFVYKGWAVVTDGGKYFNVVVYDGIIDLYKAIEGKSLADLDLSDLQHQKNVDTIELSWTDTLPYKYILTDYNGGTRLRSGILNIGPPTINADYLVPSISVAWLWHKIFSEHNIAYSGSIFDMQEFKNLWITYPKGLSTGDNPEELFESSDCGYESSGGNVKTIYIGYNSSTTNEIVAAIDNRHLKVAEAGYYRIEVSGNIDTRAFLGYPKPFKLFLGKNAPYVAAHEVQEIALVGDNMTSNEGFEKSKLIYLNDYDSVCLLIGKASNASSTNGFHLNSATDVNVKLTKVNVNEYDFIEDFSGFSMRDFLTEVIQRFGLTLYKDKYSNSYEFLTLQEQLQTAETQDWSSKFISKTSEKYAYGNYSRRNWFKYNYNDKDAGYNDSYIDIDNELLAESKDLFKSKIYSPEKIKTTYLGRQHHVYKLWEKETEDVTDEDTDIVTTTTSYKPLDKRFYLLRAENENRSIKLKSPQLGQSTYVSNIWVENYWKLPFHDTIQSYYTPLRLLLQNAMITTAELYLTDIDIANFDFKKLYYIEQLAGYFIINKITNYIQGKTVKCELIKINFGLQETALPPAIKINKVLVDSHNVLIYFDLNIDVNSVTLQISDDNQQTWDNSPMGASSNPRYYNSTPTGNFHIRLEAGGEFSEIVQITIPSNNVTIIL</sequence>
<keyword evidence="2" id="KW-1185">Reference proteome</keyword>
<dbReference type="Proteomes" id="UP000253951">
    <property type="component" value="Chromosome"/>
</dbReference>